<dbReference type="Proteomes" id="UP000323393">
    <property type="component" value="Unassembled WGS sequence"/>
</dbReference>
<accession>A0AA94WRK9</accession>
<dbReference type="RefSeq" id="WP_148965386.1">
    <property type="nucleotide sequence ID" value="NZ_VTEU01000002.1"/>
</dbReference>
<sequence length="61" mass="7162">MSQDHYKADKDNLEVTPILEKLSKSSLADSIQKKDREFDEEMSKYDKKIQEMKNNIKGEGR</sequence>
<evidence type="ECO:0000313" key="2">
    <source>
        <dbReference type="Proteomes" id="UP000323393"/>
    </source>
</evidence>
<name>A0AA94WRK9_9BACI</name>
<proteinExistence type="predicted"/>
<protein>
    <submittedName>
        <fullName evidence="1">Uncharacterized protein</fullName>
    </submittedName>
</protein>
<dbReference type="AlphaFoldDB" id="A0AA94WRK9"/>
<gene>
    <name evidence="1" type="ORF">FZC74_07055</name>
</gene>
<dbReference type="EMBL" id="VTEU01000002">
    <property type="protein sequence ID" value="TYS59907.1"/>
    <property type="molecule type" value="Genomic_DNA"/>
</dbReference>
<evidence type="ECO:0000313" key="1">
    <source>
        <dbReference type="EMBL" id="TYS59907.1"/>
    </source>
</evidence>
<organism evidence="1 2">
    <name type="scientific">Sutcliffiella horikoshii</name>
    <dbReference type="NCBI Taxonomy" id="79883"/>
    <lineage>
        <taxon>Bacteria</taxon>
        <taxon>Bacillati</taxon>
        <taxon>Bacillota</taxon>
        <taxon>Bacilli</taxon>
        <taxon>Bacillales</taxon>
        <taxon>Bacillaceae</taxon>
        <taxon>Sutcliffiella</taxon>
    </lineage>
</organism>
<reference evidence="1 2" key="1">
    <citation type="submission" date="2019-08" db="EMBL/GenBank/DDBJ databases">
        <title>Bacillus genomes from the desert of Cuatro Cienegas, Coahuila.</title>
        <authorList>
            <person name="Olmedo-Alvarez G."/>
        </authorList>
    </citation>
    <scope>NUCLEOTIDE SEQUENCE [LARGE SCALE GENOMIC DNA]</scope>
    <source>
        <strain evidence="1 2">CH88_3T</strain>
    </source>
</reference>
<comment type="caution">
    <text evidence="1">The sequence shown here is derived from an EMBL/GenBank/DDBJ whole genome shotgun (WGS) entry which is preliminary data.</text>
</comment>